<reference evidence="2" key="1">
    <citation type="submission" date="2017-04" db="EMBL/GenBank/DDBJ databases">
        <authorList>
            <person name="Varghese N."/>
            <person name="Submissions S."/>
        </authorList>
    </citation>
    <scope>NUCLEOTIDE SEQUENCE [LARGE SCALE GENOMIC DNA]</scope>
    <source>
        <strain evidence="2">Dd16</strain>
    </source>
</reference>
<name>A0A1X7FYP9_9SPHN</name>
<accession>A0A1X7FYP9</accession>
<dbReference type="InterPro" id="IPR010287">
    <property type="entry name" value="DUF892_YciF-like"/>
</dbReference>
<organism evidence="1 2">
    <name type="scientific">Allosphingosinicella indica</name>
    <dbReference type="NCBI Taxonomy" id="941907"/>
    <lineage>
        <taxon>Bacteria</taxon>
        <taxon>Pseudomonadati</taxon>
        <taxon>Pseudomonadota</taxon>
        <taxon>Alphaproteobacteria</taxon>
        <taxon>Sphingomonadales</taxon>
        <taxon>Sphingomonadaceae</taxon>
        <taxon>Allosphingosinicella</taxon>
    </lineage>
</organism>
<dbReference type="STRING" id="941907.SAMN06295910_0207"/>
<dbReference type="Gene3D" id="1.20.1260.10">
    <property type="match status" value="1"/>
</dbReference>
<dbReference type="InterPro" id="IPR009078">
    <property type="entry name" value="Ferritin-like_SF"/>
</dbReference>
<dbReference type="EMBL" id="LT840185">
    <property type="protein sequence ID" value="SMF61225.1"/>
    <property type="molecule type" value="Genomic_DNA"/>
</dbReference>
<gene>
    <name evidence="1" type="ORF">SAMN06295910_0207</name>
</gene>
<evidence type="ECO:0000313" key="1">
    <source>
        <dbReference type="EMBL" id="SMF61225.1"/>
    </source>
</evidence>
<dbReference type="PANTHER" id="PTHR30565:SF9">
    <property type="entry name" value="PROTEIN YCIF"/>
    <property type="match status" value="1"/>
</dbReference>
<dbReference type="OrthoDB" id="7273732at2"/>
<dbReference type="Proteomes" id="UP000192934">
    <property type="component" value="Chromosome I"/>
</dbReference>
<dbReference type="InterPro" id="IPR012347">
    <property type="entry name" value="Ferritin-like"/>
</dbReference>
<dbReference type="AlphaFoldDB" id="A0A1X7FYP9"/>
<keyword evidence="2" id="KW-1185">Reference proteome</keyword>
<sequence length="172" mass="18696">MPSQKEVMRDIFVVGLRDAHALEHQALALMNRQVDRLANYPEIEARLRSHIEETHGQVERIEEILASLDESHSSIKDAGLAVAGNLAAIGHVFAGDEIIKNSFANHAFENFEVASYTGLITLAEDGGFTSAITGLKQSLGEEQAMAEFVLSGIPDITRKFVARRAAGETASH</sequence>
<evidence type="ECO:0000313" key="2">
    <source>
        <dbReference type="Proteomes" id="UP000192934"/>
    </source>
</evidence>
<dbReference type="InterPro" id="IPR047114">
    <property type="entry name" value="YciF"/>
</dbReference>
<dbReference type="PANTHER" id="PTHR30565">
    <property type="entry name" value="PROTEIN YCIF"/>
    <property type="match status" value="1"/>
</dbReference>
<dbReference type="Pfam" id="PF05974">
    <property type="entry name" value="DUF892"/>
    <property type="match status" value="1"/>
</dbReference>
<protein>
    <submittedName>
        <fullName evidence="1">Ferritin-like metal-binding protein YciE</fullName>
    </submittedName>
</protein>
<proteinExistence type="predicted"/>
<dbReference type="SUPFAM" id="SSF47240">
    <property type="entry name" value="Ferritin-like"/>
    <property type="match status" value="1"/>
</dbReference>